<dbReference type="RefSeq" id="WP_049989681.1">
    <property type="nucleotide sequence ID" value="NZ_FOIS01000004.1"/>
</dbReference>
<dbReference type="EMBL" id="FOIS01000004">
    <property type="protein sequence ID" value="SEW21839.1"/>
    <property type="molecule type" value="Genomic_DNA"/>
</dbReference>
<accession>A0A1I0Q5K4</accession>
<proteinExistence type="predicted"/>
<evidence type="ECO:0000313" key="3">
    <source>
        <dbReference type="EMBL" id="SEW21839.1"/>
    </source>
</evidence>
<dbReference type="eggNOG" id="arCOG03295">
    <property type="taxonomic scope" value="Archaea"/>
</dbReference>
<organism evidence="3 4">
    <name type="scientific">Natrinema salifodinae</name>
    <dbReference type="NCBI Taxonomy" id="1202768"/>
    <lineage>
        <taxon>Archaea</taxon>
        <taxon>Methanobacteriati</taxon>
        <taxon>Methanobacteriota</taxon>
        <taxon>Stenosarchaea group</taxon>
        <taxon>Halobacteria</taxon>
        <taxon>Halobacteriales</taxon>
        <taxon>Natrialbaceae</taxon>
        <taxon>Natrinema</taxon>
    </lineage>
</organism>
<feature type="transmembrane region" description="Helical" evidence="1">
    <location>
        <begin position="77"/>
        <end position="97"/>
    </location>
</feature>
<evidence type="ECO:0000259" key="2">
    <source>
        <dbReference type="Pfam" id="PF24460"/>
    </source>
</evidence>
<dbReference type="STRING" id="1202768.SAMN05216285_3066"/>
<keyword evidence="4" id="KW-1185">Reference proteome</keyword>
<evidence type="ECO:0000313" key="4">
    <source>
        <dbReference type="Proteomes" id="UP000183275"/>
    </source>
</evidence>
<sequence length="146" mass="15514">MTWLRALLAAGLSVLMPGAGHALVRDWLRAVGFAGLFLAASAILLPIDQVAALGPITSSGDLSKYATVMTEETGQMTQFFLSFIALFAAIDATFRALGFPPGGTDDDGATCPHCGKEIDEELEFCHWCTTRLDPDPETADDGPVRP</sequence>
<dbReference type="OrthoDB" id="204947at2157"/>
<keyword evidence="1" id="KW-0812">Transmembrane</keyword>
<feature type="domain" description="DUF7575" evidence="2">
    <location>
        <begin position="106"/>
        <end position="133"/>
    </location>
</feature>
<dbReference type="AlphaFoldDB" id="A0A1I0Q5K4"/>
<keyword evidence="1" id="KW-0472">Membrane</keyword>
<gene>
    <name evidence="3" type="ORF">SAMN05216285_3066</name>
</gene>
<reference evidence="4" key="1">
    <citation type="submission" date="2016-10" db="EMBL/GenBank/DDBJ databases">
        <authorList>
            <person name="Varghese N."/>
        </authorList>
    </citation>
    <scope>NUCLEOTIDE SEQUENCE [LARGE SCALE GENOMIC DNA]</scope>
    <source>
        <strain evidence="4">CGMCC 1.12284</strain>
    </source>
</reference>
<protein>
    <recommendedName>
        <fullName evidence="2">DUF7575 domain-containing protein</fullName>
    </recommendedName>
</protein>
<keyword evidence="1" id="KW-1133">Transmembrane helix</keyword>
<dbReference type="Pfam" id="PF24460">
    <property type="entry name" value="DUF7575"/>
    <property type="match status" value="1"/>
</dbReference>
<feature type="transmembrane region" description="Helical" evidence="1">
    <location>
        <begin position="32"/>
        <end position="56"/>
    </location>
</feature>
<dbReference type="Proteomes" id="UP000183275">
    <property type="component" value="Unassembled WGS sequence"/>
</dbReference>
<dbReference type="InterPro" id="IPR055997">
    <property type="entry name" value="DUF7575"/>
</dbReference>
<evidence type="ECO:0000256" key="1">
    <source>
        <dbReference type="SAM" id="Phobius"/>
    </source>
</evidence>
<name>A0A1I0Q5K4_9EURY</name>